<dbReference type="EMBL" id="BAAAGU010000074">
    <property type="protein sequence ID" value="GAA0667367.1"/>
    <property type="molecule type" value="Genomic_DNA"/>
</dbReference>
<dbReference type="SUPFAM" id="SSF53335">
    <property type="entry name" value="S-adenosyl-L-methionine-dependent methyltransferases"/>
    <property type="match status" value="1"/>
</dbReference>
<keyword evidence="1" id="KW-0808">Transferase</keyword>
<dbReference type="InterPro" id="IPR029063">
    <property type="entry name" value="SAM-dependent_MTases_sf"/>
</dbReference>
<keyword evidence="2" id="KW-1185">Reference proteome</keyword>
<dbReference type="GO" id="GO:0008168">
    <property type="term" value="F:methyltransferase activity"/>
    <property type="evidence" value="ECO:0007669"/>
    <property type="project" value="UniProtKB-KW"/>
</dbReference>
<evidence type="ECO:0000313" key="2">
    <source>
        <dbReference type="Proteomes" id="UP001500724"/>
    </source>
</evidence>
<comment type="caution">
    <text evidence="1">The sequence shown here is derived from an EMBL/GenBank/DDBJ whole genome shotgun (WGS) entry which is preliminary data.</text>
</comment>
<dbReference type="Gene3D" id="3.40.50.150">
    <property type="entry name" value="Vaccinia Virus protein VP39"/>
    <property type="match status" value="1"/>
</dbReference>
<dbReference type="RefSeq" id="WP_344006674.1">
    <property type="nucleotide sequence ID" value="NZ_BAAAGU010000074.1"/>
</dbReference>
<dbReference type="Proteomes" id="UP001500724">
    <property type="component" value="Unassembled WGS sequence"/>
</dbReference>
<protein>
    <submittedName>
        <fullName evidence="1">Methyltransferase domain-containing protein</fullName>
    </submittedName>
</protein>
<organism evidence="1 2">
    <name type="scientific">Streptomyces thermocarboxydovorans</name>
    <dbReference type="NCBI Taxonomy" id="59298"/>
    <lineage>
        <taxon>Bacteria</taxon>
        <taxon>Bacillati</taxon>
        <taxon>Actinomycetota</taxon>
        <taxon>Actinomycetes</taxon>
        <taxon>Kitasatosporales</taxon>
        <taxon>Streptomycetaceae</taxon>
        <taxon>Streptomyces</taxon>
    </lineage>
</organism>
<accession>A0ABN1HU37</accession>
<evidence type="ECO:0000313" key="1">
    <source>
        <dbReference type="EMBL" id="GAA0667367.1"/>
    </source>
</evidence>
<sequence length="269" mass="28788">MMRTDGNVLHHRQSEAAEGHDAFAALYDPTTIRHLETVGVRPGWRCWEIGGGPSLVFWLAKRVGPTGRVLATSTDTTRPAPAARPPVEVLNHDIASGEPPGEGFDLVHARLPLVAAADREGAVRTMAAALRPGGHLLIEDTDPELQPLACPDEHGPEERLANRLRHGIHELRTKRGQSPAQGRVLPRLLRQAGLTDVRADAYVPLADPACATLESVTVRLFGDRLLVAGLATAGDIDEHLGNLASGRLDLSAAPLVSARGRKSQEPKAL</sequence>
<reference evidence="1 2" key="1">
    <citation type="journal article" date="2019" name="Int. J. Syst. Evol. Microbiol.">
        <title>The Global Catalogue of Microorganisms (GCM) 10K type strain sequencing project: providing services to taxonomists for standard genome sequencing and annotation.</title>
        <authorList>
            <consortium name="The Broad Institute Genomics Platform"/>
            <consortium name="The Broad Institute Genome Sequencing Center for Infectious Disease"/>
            <person name="Wu L."/>
            <person name="Ma J."/>
        </authorList>
    </citation>
    <scope>NUCLEOTIDE SEQUENCE [LARGE SCALE GENOMIC DNA]</scope>
    <source>
        <strain evidence="1 2">JCM 10367</strain>
    </source>
</reference>
<keyword evidence="1" id="KW-0489">Methyltransferase</keyword>
<dbReference type="Pfam" id="PF13489">
    <property type="entry name" value="Methyltransf_23"/>
    <property type="match status" value="1"/>
</dbReference>
<dbReference type="GO" id="GO:0032259">
    <property type="term" value="P:methylation"/>
    <property type="evidence" value="ECO:0007669"/>
    <property type="project" value="UniProtKB-KW"/>
</dbReference>
<gene>
    <name evidence="1" type="ORF">GCM10009535_54030</name>
</gene>
<proteinExistence type="predicted"/>
<name>A0ABN1HU37_9ACTN</name>